<dbReference type="VEuPathDB" id="VectorBase:GBRI011995"/>
<dbReference type="Proteomes" id="UP000091820">
    <property type="component" value="Unassembled WGS sequence"/>
</dbReference>
<keyword evidence="1" id="KW-0812">Transmembrane</keyword>
<sequence length="120" mass="13653">MYRVSSFAAPYPAHRSHFMFYPSFELLVLVFISECIWIVMRSLLTCVCDKQMHSVGHDLDVSVCCEFHKHPTVVIAVISSQVLATGDGRWAMGDGRWAMVDTNEHQLTITTTTTHIQYDD</sequence>
<name>A0A1A9WA84_9MUSC</name>
<reference evidence="2" key="2">
    <citation type="submission" date="2020-05" db="UniProtKB">
        <authorList>
            <consortium name="EnsemblMetazoa"/>
        </authorList>
    </citation>
    <scope>IDENTIFICATION</scope>
    <source>
        <strain evidence="2">IAEA</strain>
    </source>
</reference>
<proteinExistence type="predicted"/>
<keyword evidence="3" id="KW-1185">Reference proteome</keyword>
<keyword evidence="1" id="KW-1133">Transmembrane helix</keyword>
<evidence type="ECO:0000313" key="3">
    <source>
        <dbReference type="Proteomes" id="UP000091820"/>
    </source>
</evidence>
<protein>
    <submittedName>
        <fullName evidence="2">Uncharacterized protein</fullName>
    </submittedName>
</protein>
<reference evidence="3" key="1">
    <citation type="submission" date="2014-03" db="EMBL/GenBank/DDBJ databases">
        <authorList>
            <person name="Aksoy S."/>
            <person name="Warren W."/>
            <person name="Wilson R.K."/>
        </authorList>
    </citation>
    <scope>NUCLEOTIDE SEQUENCE [LARGE SCALE GENOMIC DNA]</scope>
    <source>
        <strain evidence="3">IAEA</strain>
    </source>
</reference>
<evidence type="ECO:0000256" key="1">
    <source>
        <dbReference type="SAM" id="Phobius"/>
    </source>
</evidence>
<accession>A0A1A9WA84</accession>
<feature type="transmembrane region" description="Helical" evidence="1">
    <location>
        <begin position="20"/>
        <end position="40"/>
    </location>
</feature>
<dbReference type="AlphaFoldDB" id="A0A1A9WA84"/>
<organism evidence="2 3">
    <name type="scientific">Glossina brevipalpis</name>
    <dbReference type="NCBI Taxonomy" id="37001"/>
    <lineage>
        <taxon>Eukaryota</taxon>
        <taxon>Metazoa</taxon>
        <taxon>Ecdysozoa</taxon>
        <taxon>Arthropoda</taxon>
        <taxon>Hexapoda</taxon>
        <taxon>Insecta</taxon>
        <taxon>Pterygota</taxon>
        <taxon>Neoptera</taxon>
        <taxon>Endopterygota</taxon>
        <taxon>Diptera</taxon>
        <taxon>Brachycera</taxon>
        <taxon>Muscomorpha</taxon>
        <taxon>Hippoboscoidea</taxon>
        <taxon>Glossinidae</taxon>
        <taxon>Glossina</taxon>
    </lineage>
</organism>
<evidence type="ECO:0000313" key="2">
    <source>
        <dbReference type="EnsemblMetazoa" id="GBRI011995-PA"/>
    </source>
</evidence>
<keyword evidence="1" id="KW-0472">Membrane</keyword>
<dbReference type="EnsemblMetazoa" id="GBRI011995-RA">
    <property type="protein sequence ID" value="GBRI011995-PA"/>
    <property type="gene ID" value="GBRI011995"/>
</dbReference>